<comment type="pathway">
    <text evidence="1">Amino-acid biosynthesis; L-tryptophan biosynthesis; L-tryptophan from chorismate: step 3/5.</text>
</comment>
<accession>A0A645ENC7</accession>
<dbReference type="GO" id="GO:0000162">
    <property type="term" value="P:L-tryptophan biosynthetic process"/>
    <property type="evidence" value="ECO:0007669"/>
    <property type="project" value="UniProtKB-UniPathway"/>
</dbReference>
<dbReference type="SUPFAM" id="SSF51366">
    <property type="entry name" value="Ribulose-phoshate binding barrel"/>
    <property type="match status" value="1"/>
</dbReference>
<dbReference type="Gene3D" id="3.20.20.70">
    <property type="entry name" value="Aldolase class I"/>
    <property type="match status" value="1"/>
</dbReference>
<evidence type="ECO:0000313" key="8">
    <source>
        <dbReference type="EMBL" id="MPN02053.1"/>
    </source>
</evidence>
<dbReference type="InterPro" id="IPR013785">
    <property type="entry name" value="Aldolase_TIM"/>
</dbReference>
<dbReference type="InterPro" id="IPR011060">
    <property type="entry name" value="RibuloseP-bd_barrel"/>
</dbReference>
<evidence type="ECO:0000259" key="7">
    <source>
        <dbReference type="Pfam" id="PF00697"/>
    </source>
</evidence>
<dbReference type="InterPro" id="IPR044643">
    <property type="entry name" value="TrpF_fam"/>
</dbReference>
<dbReference type="EMBL" id="VSSQ01048018">
    <property type="protein sequence ID" value="MPN02053.1"/>
    <property type="molecule type" value="Genomic_DNA"/>
</dbReference>
<keyword evidence="5" id="KW-0057">Aromatic amino acid biosynthesis</keyword>
<reference evidence="8" key="1">
    <citation type="submission" date="2019-08" db="EMBL/GenBank/DDBJ databases">
        <authorList>
            <person name="Kucharzyk K."/>
            <person name="Murdoch R.W."/>
            <person name="Higgins S."/>
            <person name="Loffler F."/>
        </authorList>
    </citation>
    <scope>NUCLEOTIDE SEQUENCE</scope>
</reference>
<organism evidence="8">
    <name type="scientific">bioreactor metagenome</name>
    <dbReference type="NCBI Taxonomy" id="1076179"/>
    <lineage>
        <taxon>unclassified sequences</taxon>
        <taxon>metagenomes</taxon>
        <taxon>ecological metagenomes</taxon>
    </lineage>
</organism>
<gene>
    <name evidence="8" type="primary">trpF_27</name>
    <name evidence="8" type="ORF">SDC9_149266</name>
</gene>
<name>A0A645ENC7_9ZZZZ</name>
<dbReference type="Pfam" id="PF00697">
    <property type="entry name" value="PRAI"/>
    <property type="match status" value="1"/>
</dbReference>
<comment type="caution">
    <text evidence="8">The sequence shown here is derived from an EMBL/GenBank/DDBJ whole genome shotgun (WGS) entry which is preliminary data.</text>
</comment>
<evidence type="ECO:0000256" key="1">
    <source>
        <dbReference type="ARBA" id="ARBA00004664"/>
    </source>
</evidence>
<protein>
    <recommendedName>
        <fullName evidence="2">phosphoribosylanthranilate isomerase</fullName>
        <ecNumber evidence="2">5.3.1.24</ecNumber>
    </recommendedName>
</protein>
<keyword evidence="4" id="KW-0822">Tryptophan biosynthesis</keyword>
<dbReference type="GO" id="GO:0004640">
    <property type="term" value="F:phosphoribosylanthranilate isomerase activity"/>
    <property type="evidence" value="ECO:0007669"/>
    <property type="project" value="UniProtKB-EC"/>
</dbReference>
<evidence type="ECO:0000256" key="2">
    <source>
        <dbReference type="ARBA" id="ARBA00012572"/>
    </source>
</evidence>
<evidence type="ECO:0000256" key="5">
    <source>
        <dbReference type="ARBA" id="ARBA00023141"/>
    </source>
</evidence>
<dbReference type="AlphaFoldDB" id="A0A645ENC7"/>
<sequence>MLPEAEIWKAFTIRSVNDIQIAQCCTADRILLDNGCGSGKCFDWSVLQPIGIPYILAGGLNIKNLKSAVDQFQPYAVDISSGVETDKVKDRKKILAAVAIVKGKS</sequence>
<feature type="domain" description="N-(5'phosphoribosyl) anthranilate isomerase (PRAI)" evidence="7">
    <location>
        <begin position="4"/>
        <end position="97"/>
    </location>
</feature>
<dbReference type="PANTHER" id="PTHR42894">
    <property type="entry name" value="N-(5'-PHOSPHORIBOSYL)ANTHRANILATE ISOMERASE"/>
    <property type="match status" value="1"/>
</dbReference>
<keyword evidence="6 8" id="KW-0413">Isomerase</keyword>
<proteinExistence type="predicted"/>
<keyword evidence="3" id="KW-0028">Amino-acid biosynthesis</keyword>
<evidence type="ECO:0000256" key="3">
    <source>
        <dbReference type="ARBA" id="ARBA00022605"/>
    </source>
</evidence>
<evidence type="ECO:0000256" key="4">
    <source>
        <dbReference type="ARBA" id="ARBA00022822"/>
    </source>
</evidence>
<dbReference type="InterPro" id="IPR001240">
    <property type="entry name" value="PRAI_dom"/>
</dbReference>
<evidence type="ECO:0000256" key="6">
    <source>
        <dbReference type="ARBA" id="ARBA00023235"/>
    </source>
</evidence>
<dbReference type="PANTHER" id="PTHR42894:SF1">
    <property type="entry name" value="N-(5'-PHOSPHORIBOSYL)ANTHRANILATE ISOMERASE"/>
    <property type="match status" value="1"/>
</dbReference>
<dbReference type="UniPathway" id="UPA00035">
    <property type="reaction ID" value="UER00042"/>
</dbReference>
<dbReference type="EC" id="5.3.1.24" evidence="2"/>